<reference evidence="2" key="1">
    <citation type="submission" date="2018-04" db="EMBL/GenBank/DDBJ databases">
        <authorList>
            <person name="Liu S."/>
            <person name="Wang Z."/>
            <person name="Li J."/>
        </authorList>
    </citation>
    <scope>NUCLEOTIDE SEQUENCE [LARGE SCALE GENOMIC DNA]</scope>
    <source>
        <strain evidence="2">S1194</strain>
    </source>
</reference>
<keyword evidence="2" id="KW-1185">Reference proteome</keyword>
<comment type="caution">
    <text evidence="1">The sequence shown here is derived from an EMBL/GenBank/DDBJ whole genome shotgun (WGS) entry which is preliminary data.</text>
</comment>
<evidence type="ECO:0008006" key="3">
    <source>
        <dbReference type="Google" id="ProtNLM"/>
    </source>
</evidence>
<evidence type="ECO:0000313" key="2">
    <source>
        <dbReference type="Proteomes" id="UP000244978"/>
    </source>
</evidence>
<dbReference type="RefSeq" id="WP_108997709.1">
    <property type="nucleotide sequence ID" value="NZ_QEEX01000001.1"/>
</dbReference>
<protein>
    <recommendedName>
        <fullName evidence="3">Integrase</fullName>
    </recommendedName>
</protein>
<sequence length="743" mass="81159">MAEDLAPIRTLPVQGARKTLDDTVDLRDLLPNGASVLEPIRYGTDIWDFEGYPLVNQTVWRLDFTGIPPRWRTVIKDWTLLRLNPQLAESGRSGLRTDDVMAVPSAGERPLRFMSLVAYVGCFANSLTIIDRHGWTHLGPDDWGTFAAELRLAYPTSTPQTLAGYARPLTALWSVRGLLGEPDMFGGRPFGGTTVDAVFKVPQRDLNVDRPAPELCGPLLGLSLWILDHCTDDVLARLQAIADAPDLTGELRDVQVAAVTERLLAWQATGRPLPATVGLRGDSTGAVPSWATFVKLSGCSAKQLVNPLMPARRVLENIRAERGVSVYEDGFDLAITEVEDMAGNLKPWITALPATRYGLGLGHWAATLAYACTYVIATLTTIRDRELSALPHDCLVEGTYERGDVEVPVMRMRGYLVKNRMTPTAATWIVGDDVVRAVRVLHRLKELLGLRPLFHPETGREILLHPELGGVRGDKASHSLQLSGPYLGRFESSGHYLADQGFMPPLPDPPAWLAHRTIRITGIEAYANQAWGDALAAAQAHWSSRKVAEGYYGHLPSSVYIADPESVEEVRRIGTGQALIDIAIDSNAGVAPIVGNGASRLGAVLDESHVPRIATGAVTGRQLAKLGKANANVFVGEFTVCVHGPGGLCGNEQEAEFRLCRPIACRNSATTQAQRARLELRRRHLAGKTGVYERARRKIEVDAPDLEAEFAGVDDEALRVRVLRDLPGRYREAAADQEENSVE</sequence>
<name>A0A2U1T1U6_9MICO</name>
<dbReference type="Proteomes" id="UP000244978">
    <property type="component" value="Unassembled WGS sequence"/>
</dbReference>
<gene>
    <name evidence="1" type="ORF">DF220_08235</name>
</gene>
<evidence type="ECO:0000313" key="1">
    <source>
        <dbReference type="EMBL" id="PWB97820.1"/>
    </source>
</evidence>
<dbReference type="AlphaFoldDB" id="A0A2U1T1U6"/>
<proteinExistence type="predicted"/>
<accession>A0A2U1T1U6</accession>
<organism evidence="1 2">
    <name type="scientific">Homoserinimonas hongtaonis</name>
    <dbReference type="NCBI Taxonomy" id="2079791"/>
    <lineage>
        <taxon>Bacteria</taxon>
        <taxon>Bacillati</taxon>
        <taxon>Actinomycetota</taxon>
        <taxon>Actinomycetes</taxon>
        <taxon>Micrococcales</taxon>
        <taxon>Microbacteriaceae</taxon>
        <taxon>Homoserinimonas</taxon>
    </lineage>
</organism>
<dbReference type="EMBL" id="QEEX01000001">
    <property type="protein sequence ID" value="PWB97820.1"/>
    <property type="molecule type" value="Genomic_DNA"/>
</dbReference>